<evidence type="ECO:0000256" key="3">
    <source>
        <dbReference type="ARBA" id="ARBA00006706"/>
    </source>
</evidence>
<comment type="cofactor">
    <cofactor evidence="1">
        <name>Mg(2+)</name>
        <dbReference type="ChEBI" id="CHEBI:18420"/>
    </cofactor>
</comment>
<evidence type="ECO:0000313" key="8">
    <source>
        <dbReference type="EMBL" id="SRX81682.1"/>
    </source>
</evidence>
<keyword evidence="5" id="KW-0479">Metal-binding</keyword>
<evidence type="ECO:0000256" key="2">
    <source>
        <dbReference type="ARBA" id="ARBA00005128"/>
    </source>
</evidence>
<dbReference type="GO" id="GO:0004659">
    <property type="term" value="F:prenyltransferase activity"/>
    <property type="evidence" value="ECO:0007669"/>
    <property type="project" value="InterPro"/>
</dbReference>
<dbReference type="CDD" id="cd00685">
    <property type="entry name" value="Trans_IPPS_HT"/>
    <property type="match status" value="1"/>
</dbReference>
<sequence>MTDDAVKVFLATLEERLESAVTSTVGAPLKGVDAGLAPFADLCLSAVKSGGKRLRPRFAFWAWRAVAPAGASPEPLVHLAAAVELLHAAILVHDDVIDDSDVRRGQPSVRAALAARHRDRRGSGDARQFGDHMALLVGDLLWSAVHDTVDLAVEPLAPEARRRVRSAFAAMRVEVLAGQFLELQAQADRDYAAATAGKIQRYKTSSYTVLRPVHLGLELAGTPHGAAPDALQRYAVAVGRAFQLRDDLSDLFSTTADSGKRVGDDIRGGKPTELLGAALELAGAADRAILTEVVGDETADEIAIADVRSVMMRTGAAARIHDHIDELVGSARRAIEELRPHTDAAVCTGLSGMLAECTDLSFLPDAR</sequence>
<dbReference type="Gene3D" id="1.10.600.10">
    <property type="entry name" value="Farnesyl Diphosphate Synthase"/>
    <property type="match status" value="1"/>
</dbReference>
<gene>
    <name evidence="8" type="ORF">MPP7335_03438</name>
</gene>
<evidence type="ECO:0000256" key="4">
    <source>
        <dbReference type="ARBA" id="ARBA00022679"/>
    </source>
</evidence>
<dbReference type="InterPro" id="IPR033749">
    <property type="entry name" value="Polyprenyl_synt_CS"/>
</dbReference>
<evidence type="ECO:0000256" key="1">
    <source>
        <dbReference type="ARBA" id="ARBA00001946"/>
    </source>
</evidence>
<dbReference type="AlphaFoldDB" id="A0A375YKR0"/>
<dbReference type="Pfam" id="PF00348">
    <property type="entry name" value="polyprenyl_synt"/>
    <property type="match status" value="1"/>
</dbReference>
<dbReference type="PANTHER" id="PTHR12001">
    <property type="entry name" value="GERANYLGERANYL PYROPHOSPHATE SYNTHASE"/>
    <property type="match status" value="1"/>
</dbReference>
<accession>A0A375YKR0</accession>
<organism evidence="8 9">
    <name type="scientific">Mycolicibacterium parafortuitum</name>
    <name type="common">Mycobacterium parafortuitum</name>
    <dbReference type="NCBI Taxonomy" id="39692"/>
    <lineage>
        <taxon>Bacteria</taxon>
        <taxon>Bacillati</taxon>
        <taxon>Actinomycetota</taxon>
        <taxon>Actinomycetes</taxon>
        <taxon>Mycobacteriales</taxon>
        <taxon>Mycobacteriaceae</taxon>
        <taxon>Mycolicibacterium</taxon>
    </lineage>
</organism>
<dbReference type="RefSeq" id="WP_237160895.1">
    <property type="nucleotide sequence ID" value="NZ_CP157737.1"/>
</dbReference>
<dbReference type="SUPFAM" id="SSF48576">
    <property type="entry name" value="Terpenoid synthases"/>
    <property type="match status" value="1"/>
</dbReference>
<proteinExistence type="inferred from homology"/>
<comment type="pathway">
    <text evidence="2">Isoprenoid biosynthesis.</text>
</comment>
<reference evidence="8 9" key="1">
    <citation type="submission" date="2018-05" db="EMBL/GenBank/DDBJ databases">
        <authorList>
            <consortium name="IHU Genomes"/>
        </authorList>
    </citation>
    <scope>NUCLEOTIDE SEQUENCE [LARGE SCALE GENOMIC DNA]</scope>
    <source>
        <strain evidence="8 9">P7335</strain>
    </source>
</reference>
<evidence type="ECO:0000313" key="9">
    <source>
        <dbReference type="Proteomes" id="UP000252008"/>
    </source>
</evidence>
<dbReference type="GO" id="GO:0008299">
    <property type="term" value="P:isoprenoid biosynthetic process"/>
    <property type="evidence" value="ECO:0007669"/>
    <property type="project" value="InterPro"/>
</dbReference>
<protein>
    <submittedName>
        <fullName evidence="8">Geranylgeranyl pyrophosphate synthase [Saccharopolyspora erythraea NRRL 2338]</fullName>
    </submittedName>
</protein>
<comment type="similarity">
    <text evidence="3 7">Belongs to the FPP/GGPP synthase family.</text>
</comment>
<dbReference type="EMBL" id="UEGS01000001">
    <property type="protein sequence ID" value="SRX81682.1"/>
    <property type="molecule type" value="Genomic_DNA"/>
</dbReference>
<keyword evidence="9" id="KW-1185">Reference proteome</keyword>
<dbReference type="SFLD" id="SFLDS00005">
    <property type="entry name" value="Isoprenoid_Synthase_Type_I"/>
    <property type="match status" value="1"/>
</dbReference>
<dbReference type="GO" id="GO:0046872">
    <property type="term" value="F:metal ion binding"/>
    <property type="evidence" value="ECO:0007669"/>
    <property type="project" value="UniProtKB-KW"/>
</dbReference>
<dbReference type="InterPro" id="IPR008949">
    <property type="entry name" value="Isoprenoid_synthase_dom_sf"/>
</dbReference>
<dbReference type="InterPro" id="IPR000092">
    <property type="entry name" value="Polyprenyl_synt"/>
</dbReference>
<dbReference type="PROSITE" id="PS00444">
    <property type="entry name" value="POLYPRENYL_SYNTHASE_2"/>
    <property type="match status" value="1"/>
</dbReference>
<keyword evidence="4 7" id="KW-0808">Transferase</keyword>
<evidence type="ECO:0000256" key="5">
    <source>
        <dbReference type="ARBA" id="ARBA00022723"/>
    </source>
</evidence>
<dbReference type="PANTHER" id="PTHR12001:SF85">
    <property type="entry name" value="SHORT CHAIN ISOPRENYL DIPHOSPHATE SYNTHASE"/>
    <property type="match status" value="1"/>
</dbReference>
<dbReference type="Proteomes" id="UP000252008">
    <property type="component" value="Unassembled WGS sequence"/>
</dbReference>
<keyword evidence="6" id="KW-0460">Magnesium</keyword>
<evidence type="ECO:0000256" key="6">
    <source>
        <dbReference type="ARBA" id="ARBA00022842"/>
    </source>
</evidence>
<name>A0A375YKR0_MYCPF</name>
<evidence type="ECO:0000256" key="7">
    <source>
        <dbReference type="RuleBase" id="RU004466"/>
    </source>
</evidence>
<dbReference type="PROSITE" id="PS00723">
    <property type="entry name" value="POLYPRENYL_SYNTHASE_1"/>
    <property type="match status" value="1"/>
</dbReference>